<dbReference type="SMART" id="SM00054">
    <property type="entry name" value="EFh"/>
    <property type="match status" value="2"/>
</dbReference>
<organism evidence="4 8">
    <name type="scientific">Didymodactylos carnosus</name>
    <dbReference type="NCBI Taxonomy" id="1234261"/>
    <lineage>
        <taxon>Eukaryota</taxon>
        <taxon>Metazoa</taxon>
        <taxon>Spiralia</taxon>
        <taxon>Gnathifera</taxon>
        <taxon>Rotifera</taxon>
        <taxon>Eurotatoria</taxon>
        <taxon>Bdelloidea</taxon>
        <taxon>Philodinida</taxon>
        <taxon>Philodinidae</taxon>
        <taxon>Didymodactylos</taxon>
    </lineage>
</organism>
<evidence type="ECO:0000313" key="8">
    <source>
        <dbReference type="Proteomes" id="UP000663829"/>
    </source>
</evidence>
<gene>
    <name evidence="4" type="ORF">GPM918_LOCUS16235</name>
    <name evidence="5" type="ORF">OVA965_LOCUS18346</name>
    <name evidence="6" type="ORF">SRO942_LOCUS16235</name>
    <name evidence="7" type="ORF">TMI583_LOCUS18358</name>
</gene>
<dbReference type="EMBL" id="CAJOBA010009104">
    <property type="protein sequence ID" value="CAF3843718.1"/>
    <property type="molecule type" value="Genomic_DNA"/>
</dbReference>
<dbReference type="EMBL" id="CAJNOQ010004227">
    <property type="protein sequence ID" value="CAF1050055.1"/>
    <property type="molecule type" value="Genomic_DNA"/>
</dbReference>
<dbReference type="EMBL" id="CAJOBC010004227">
    <property type="protein sequence ID" value="CAF3819699.1"/>
    <property type="molecule type" value="Genomic_DNA"/>
</dbReference>
<name>A0A814KIU0_9BILA</name>
<dbReference type="OrthoDB" id="293868at2759"/>
<dbReference type="AlphaFoldDB" id="A0A814KIU0"/>
<dbReference type="Gene3D" id="1.10.238.10">
    <property type="entry name" value="EF-hand"/>
    <property type="match status" value="1"/>
</dbReference>
<evidence type="ECO:0000256" key="1">
    <source>
        <dbReference type="ARBA" id="ARBA00022723"/>
    </source>
</evidence>
<comment type="caution">
    <text evidence="4">The sequence shown here is derived from an EMBL/GenBank/DDBJ whole genome shotgun (WGS) entry which is preliminary data.</text>
</comment>
<keyword evidence="8" id="KW-1185">Reference proteome</keyword>
<dbReference type="Proteomes" id="UP000663829">
    <property type="component" value="Unassembled WGS sequence"/>
</dbReference>
<evidence type="ECO:0000313" key="4">
    <source>
        <dbReference type="EMBL" id="CAF1050055.1"/>
    </source>
</evidence>
<dbReference type="InterPro" id="IPR002048">
    <property type="entry name" value="EF_hand_dom"/>
</dbReference>
<sequence length="163" mass="18966">MNFEYTVTETLISTPDQILQIDYQFVETTVESVQFGLTRKQEQRNRTYDATITRKEYQKIAKDVPNALPFDQFVEVLRPFIMGHYGSNELERAFRILDRDHSGSIHLDELANFLPILNGNATSDALKTYVRKVDQNFDGNMNYDEFRALILRGIGREIICNHL</sequence>
<evidence type="ECO:0000313" key="5">
    <source>
        <dbReference type="EMBL" id="CAF1080677.1"/>
    </source>
</evidence>
<keyword evidence="1" id="KW-0479">Metal-binding</keyword>
<evidence type="ECO:0000259" key="3">
    <source>
        <dbReference type="PROSITE" id="PS50222"/>
    </source>
</evidence>
<accession>A0A814KIU0</accession>
<evidence type="ECO:0000313" key="7">
    <source>
        <dbReference type="EMBL" id="CAF3843718.1"/>
    </source>
</evidence>
<dbReference type="Proteomes" id="UP000682733">
    <property type="component" value="Unassembled WGS sequence"/>
</dbReference>
<dbReference type="Proteomes" id="UP000677228">
    <property type="component" value="Unassembled WGS sequence"/>
</dbReference>
<feature type="domain" description="EF-hand" evidence="3">
    <location>
        <begin position="121"/>
        <end position="156"/>
    </location>
</feature>
<dbReference type="EMBL" id="CAJNOK010009087">
    <property type="protein sequence ID" value="CAF1080677.1"/>
    <property type="molecule type" value="Genomic_DNA"/>
</dbReference>
<evidence type="ECO:0000256" key="2">
    <source>
        <dbReference type="ARBA" id="ARBA00022737"/>
    </source>
</evidence>
<dbReference type="Proteomes" id="UP000681722">
    <property type="component" value="Unassembled WGS sequence"/>
</dbReference>
<proteinExistence type="predicted"/>
<dbReference type="PANTHER" id="PTHR45942">
    <property type="entry name" value="PROTEIN PHOSPATASE 3 REGULATORY SUBUNIT B ALPHA ISOFORM TYPE 1"/>
    <property type="match status" value="1"/>
</dbReference>
<dbReference type="PROSITE" id="PS50222">
    <property type="entry name" value="EF_HAND_2"/>
    <property type="match status" value="2"/>
</dbReference>
<protein>
    <recommendedName>
        <fullName evidence="3">EF-hand domain-containing protein</fullName>
    </recommendedName>
</protein>
<dbReference type="SUPFAM" id="SSF47473">
    <property type="entry name" value="EF-hand"/>
    <property type="match status" value="1"/>
</dbReference>
<dbReference type="CDD" id="cd00051">
    <property type="entry name" value="EFh"/>
    <property type="match status" value="1"/>
</dbReference>
<dbReference type="InterPro" id="IPR011992">
    <property type="entry name" value="EF-hand-dom_pair"/>
</dbReference>
<dbReference type="Pfam" id="PF13499">
    <property type="entry name" value="EF-hand_7"/>
    <property type="match status" value="1"/>
</dbReference>
<keyword evidence="2" id="KW-0677">Repeat</keyword>
<evidence type="ECO:0000313" key="6">
    <source>
        <dbReference type="EMBL" id="CAF3819699.1"/>
    </source>
</evidence>
<dbReference type="GO" id="GO:0005509">
    <property type="term" value="F:calcium ion binding"/>
    <property type="evidence" value="ECO:0007669"/>
    <property type="project" value="InterPro"/>
</dbReference>
<feature type="domain" description="EF-hand" evidence="3">
    <location>
        <begin position="85"/>
        <end position="120"/>
    </location>
</feature>
<reference evidence="4" key="1">
    <citation type="submission" date="2021-02" db="EMBL/GenBank/DDBJ databases">
        <authorList>
            <person name="Nowell W R."/>
        </authorList>
    </citation>
    <scope>NUCLEOTIDE SEQUENCE</scope>
</reference>